<evidence type="ECO:0000256" key="1">
    <source>
        <dbReference type="SAM" id="MobiDB-lite"/>
    </source>
</evidence>
<accession>A0A4U5MGP2</accession>
<evidence type="ECO:0000313" key="5">
    <source>
        <dbReference type="Proteomes" id="UP000298663"/>
    </source>
</evidence>
<dbReference type="EMBL" id="AZBU02000008">
    <property type="protein sequence ID" value="TKR68450.1"/>
    <property type="molecule type" value="Genomic_DNA"/>
</dbReference>
<reference evidence="4 5" key="1">
    <citation type="journal article" date="2015" name="Genome Biol.">
        <title>Comparative genomics of Steinernema reveals deeply conserved gene regulatory networks.</title>
        <authorList>
            <person name="Dillman A.R."/>
            <person name="Macchietto M."/>
            <person name="Porter C.F."/>
            <person name="Rogers A."/>
            <person name="Williams B."/>
            <person name="Antoshechkin I."/>
            <person name="Lee M.M."/>
            <person name="Goodwin Z."/>
            <person name="Lu X."/>
            <person name="Lewis E.E."/>
            <person name="Goodrich-Blair H."/>
            <person name="Stock S.P."/>
            <person name="Adams B.J."/>
            <person name="Sternberg P.W."/>
            <person name="Mortazavi A."/>
        </authorList>
    </citation>
    <scope>NUCLEOTIDE SEQUENCE [LARGE SCALE GENOMIC DNA]</scope>
    <source>
        <strain evidence="4 5">ALL</strain>
    </source>
</reference>
<keyword evidence="2" id="KW-1133">Transmembrane helix</keyword>
<feature type="transmembrane region" description="Helical" evidence="2">
    <location>
        <begin position="167"/>
        <end position="190"/>
    </location>
</feature>
<sequence length="317" mass="34388">MGAQRLLLVAAFLAANASATSYLNAPYIKVTGIPCTDITELTLNKKTLKINITKGARNCFTDEGTTTIVNEAFQSEVDSESVDVPFILKGKSAYEGTFKAGSSPCDQKVHLSASPTTTTFTTTKIPITKSASLVVVSQDAAETKGPVFIVRAQIQNIEVVGGGNTTAVVVAVIEGLLLLAIFAYIIYIFCFRNRPSNLASSRFNNSTMSYPEPVRQPNPPLPMNNFTQSQPPPPELPQRGWSRQPLQTATTPAVDPLNAWEMEEHGPHQNNGNAQHLSPSSALPSIPRVVRRRSSCRIPLTATISMTTKTTFERRDP</sequence>
<dbReference type="Proteomes" id="UP000298663">
    <property type="component" value="Unassembled WGS sequence"/>
</dbReference>
<feature type="region of interest" description="Disordered" evidence="1">
    <location>
        <begin position="263"/>
        <end position="317"/>
    </location>
</feature>
<keyword evidence="3" id="KW-0732">Signal</keyword>
<name>A0A4U5MGP2_STECR</name>
<organism evidence="4 5">
    <name type="scientific">Steinernema carpocapsae</name>
    <name type="common">Entomopathogenic nematode</name>
    <dbReference type="NCBI Taxonomy" id="34508"/>
    <lineage>
        <taxon>Eukaryota</taxon>
        <taxon>Metazoa</taxon>
        <taxon>Ecdysozoa</taxon>
        <taxon>Nematoda</taxon>
        <taxon>Chromadorea</taxon>
        <taxon>Rhabditida</taxon>
        <taxon>Tylenchina</taxon>
        <taxon>Panagrolaimomorpha</taxon>
        <taxon>Strongyloidoidea</taxon>
        <taxon>Steinernematidae</taxon>
        <taxon>Steinernema</taxon>
    </lineage>
</organism>
<keyword evidence="2" id="KW-0472">Membrane</keyword>
<feature type="region of interest" description="Disordered" evidence="1">
    <location>
        <begin position="209"/>
        <end position="250"/>
    </location>
</feature>
<comment type="caution">
    <text evidence="4">The sequence shown here is derived from an EMBL/GenBank/DDBJ whole genome shotgun (WGS) entry which is preliminary data.</text>
</comment>
<protein>
    <recommendedName>
        <fullName evidence="6">ZP domain-containing protein</fullName>
    </recommendedName>
</protein>
<evidence type="ECO:0000313" key="4">
    <source>
        <dbReference type="EMBL" id="TKR68450.1"/>
    </source>
</evidence>
<evidence type="ECO:0000256" key="2">
    <source>
        <dbReference type="SAM" id="Phobius"/>
    </source>
</evidence>
<feature type="compositionally biased region" description="Polar residues" evidence="1">
    <location>
        <begin position="268"/>
        <end position="283"/>
    </location>
</feature>
<gene>
    <name evidence="4" type="ORF">L596_024433</name>
</gene>
<feature type="signal peptide" evidence="3">
    <location>
        <begin position="1"/>
        <end position="19"/>
    </location>
</feature>
<proteinExistence type="predicted"/>
<keyword evidence="2" id="KW-0812">Transmembrane</keyword>
<evidence type="ECO:0008006" key="6">
    <source>
        <dbReference type="Google" id="ProtNLM"/>
    </source>
</evidence>
<feature type="chain" id="PRO_5020190727" description="ZP domain-containing protein" evidence="3">
    <location>
        <begin position="20"/>
        <end position="317"/>
    </location>
</feature>
<keyword evidence="5" id="KW-1185">Reference proteome</keyword>
<dbReference type="AlphaFoldDB" id="A0A4U5MGP2"/>
<reference evidence="4 5" key="2">
    <citation type="journal article" date="2019" name="G3 (Bethesda)">
        <title>Hybrid Assembly of the Genome of the Entomopathogenic Nematode Steinernema carpocapsae Identifies the X-Chromosome.</title>
        <authorList>
            <person name="Serra L."/>
            <person name="Macchietto M."/>
            <person name="Macias-Munoz A."/>
            <person name="McGill C.J."/>
            <person name="Rodriguez I.M."/>
            <person name="Rodriguez B."/>
            <person name="Murad R."/>
            <person name="Mortazavi A."/>
        </authorList>
    </citation>
    <scope>NUCLEOTIDE SEQUENCE [LARGE SCALE GENOMIC DNA]</scope>
    <source>
        <strain evidence="4 5">ALL</strain>
    </source>
</reference>
<evidence type="ECO:0000256" key="3">
    <source>
        <dbReference type="SAM" id="SignalP"/>
    </source>
</evidence>